<dbReference type="EMBL" id="ANOH01000290">
    <property type="protein sequence ID" value="EMI54181.1"/>
    <property type="molecule type" value="Genomic_DNA"/>
</dbReference>
<organism evidence="1 2">
    <name type="scientific">Rhodopirellula sallentina SM41</name>
    <dbReference type="NCBI Taxonomy" id="1263870"/>
    <lineage>
        <taxon>Bacteria</taxon>
        <taxon>Pseudomonadati</taxon>
        <taxon>Planctomycetota</taxon>
        <taxon>Planctomycetia</taxon>
        <taxon>Pirellulales</taxon>
        <taxon>Pirellulaceae</taxon>
        <taxon>Rhodopirellula</taxon>
    </lineage>
</organism>
<accession>M5U8I9</accession>
<name>M5U8I9_9BACT</name>
<evidence type="ECO:0000313" key="1">
    <source>
        <dbReference type="EMBL" id="EMI54181.1"/>
    </source>
</evidence>
<gene>
    <name evidence="1" type="ORF">RSSM_04376</name>
</gene>
<evidence type="ECO:0000313" key="2">
    <source>
        <dbReference type="Proteomes" id="UP000011885"/>
    </source>
</evidence>
<proteinExistence type="predicted"/>
<dbReference type="AlphaFoldDB" id="M5U8I9"/>
<comment type="caution">
    <text evidence="1">The sequence shown here is derived from an EMBL/GenBank/DDBJ whole genome shotgun (WGS) entry which is preliminary data.</text>
</comment>
<dbReference type="Proteomes" id="UP000011885">
    <property type="component" value="Unassembled WGS sequence"/>
</dbReference>
<reference evidence="1 2" key="1">
    <citation type="journal article" date="2013" name="Mar. Genomics">
        <title>Expression of sulfatases in Rhodopirellula baltica and the diversity of sulfatases in the genus Rhodopirellula.</title>
        <authorList>
            <person name="Wegner C.E."/>
            <person name="Richter-Heitmann T."/>
            <person name="Klindworth A."/>
            <person name="Klockow C."/>
            <person name="Richter M."/>
            <person name="Achstetter T."/>
            <person name="Glockner F.O."/>
            <person name="Harder J."/>
        </authorList>
    </citation>
    <scope>NUCLEOTIDE SEQUENCE [LARGE SCALE GENOMIC DNA]</scope>
    <source>
        <strain evidence="1 2">SM41</strain>
    </source>
</reference>
<sequence length="53" mass="6354">MHRPPHTRILARRVGTQRRFNGERSESAAWQRAVLRFERIRGVVENPRGRQNF</sequence>
<keyword evidence="2" id="KW-1185">Reference proteome</keyword>
<protein>
    <submittedName>
        <fullName evidence="1">Uncharacterized protein</fullName>
    </submittedName>
</protein>
<dbReference type="PATRIC" id="fig|1263870.3.peg.4624"/>